<dbReference type="InterPro" id="IPR036097">
    <property type="entry name" value="HisK_dim/P_sf"/>
</dbReference>
<dbReference type="SMART" id="SM00387">
    <property type="entry name" value="HATPase_c"/>
    <property type="match status" value="1"/>
</dbReference>
<evidence type="ECO:0000256" key="15">
    <source>
        <dbReference type="SAM" id="MobiDB-lite"/>
    </source>
</evidence>
<dbReference type="GO" id="GO:0016301">
    <property type="term" value="F:kinase activity"/>
    <property type="evidence" value="ECO:0007669"/>
    <property type="project" value="UniProtKB-KW"/>
</dbReference>
<keyword evidence="9 19" id="KW-0418">Kinase</keyword>
<keyword evidence="20" id="KW-1185">Reference proteome</keyword>
<dbReference type="Gene3D" id="3.30.565.10">
    <property type="entry name" value="Histidine kinase-like ATPase, C-terminal domain"/>
    <property type="match status" value="1"/>
</dbReference>
<dbReference type="InterPro" id="IPR003594">
    <property type="entry name" value="HATPase_dom"/>
</dbReference>
<comment type="caution">
    <text evidence="19">The sequence shown here is derived from an EMBL/GenBank/DDBJ whole genome shotgun (WGS) entry which is preliminary data.</text>
</comment>
<keyword evidence="5" id="KW-0597">Phosphoprotein</keyword>
<evidence type="ECO:0000256" key="4">
    <source>
        <dbReference type="ARBA" id="ARBA00022475"/>
    </source>
</evidence>
<evidence type="ECO:0000259" key="17">
    <source>
        <dbReference type="PROSITE" id="PS50109"/>
    </source>
</evidence>
<evidence type="ECO:0000313" key="19">
    <source>
        <dbReference type="EMBL" id="MFF3574953.1"/>
    </source>
</evidence>
<comment type="catalytic activity">
    <reaction evidence="1">
        <text>ATP + protein L-histidine = ADP + protein N-phospho-L-histidine.</text>
        <dbReference type="EC" id="2.7.13.3"/>
    </reaction>
</comment>
<evidence type="ECO:0000256" key="5">
    <source>
        <dbReference type="ARBA" id="ARBA00022553"/>
    </source>
</evidence>
<evidence type="ECO:0000256" key="9">
    <source>
        <dbReference type="ARBA" id="ARBA00022777"/>
    </source>
</evidence>
<dbReference type="SUPFAM" id="SSF55874">
    <property type="entry name" value="ATPase domain of HSP90 chaperone/DNA topoisomerase II/histidine kinase"/>
    <property type="match status" value="1"/>
</dbReference>
<dbReference type="NCBIfam" id="NF040691">
    <property type="entry name" value="MtrAB_MtrB"/>
    <property type="match status" value="1"/>
</dbReference>
<dbReference type="InterPro" id="IPR047669">
    <property type="entry name" value="MtrAB_MtrB"/>
</dbReference>
<reference evidence="19 20" key="1">
    <citation type="submission" date="2024-10" db="EMBL/GenBank/DDBJ databases">
        <title>The Natural Products Discovery Center: Release of the First 8490 Sequenced Strains for Exploring Actinobacteria Biosynthetic Diversity.</title>
        <authorList>
            <person name="Kalkreuter E."/>
            <person name="Kautsar S.A."/>
            <person name="Yang D."/>
            <person name="Bader C.D."/>
            <person name="Teijaro C.N."/>
            <person name="Fluegel L."/>
            <person name="Davis C.M."/>
            <person name="Simpson J.R."/>
            <person name="Lauterbach L."/>
            <person name="Steele A.D."/>
            <person name="Gui C."/>
            <person name="Meng S."/>
            <person name="Li G."/>
            <person name="Viehrig K."/>
            <person name="Ye F."/>
            <person name="Su P."/>
            <person name="Kiefer A.F."/>
            <person name="Nichols A."/>
            <person name="Cepeda A.J."/>
            <person name="Yan W."/>
            <person name="Fan B."/>
            <person name="Jiang Y."/>
            <person name="Adhikari A."/>
            <person name="Zheng C.-J."/>
            <person name="Schuster L."/>
            <person name="Cowan T.M."/>
            <person name="Smanski M.J."/>
            <person name="Chevrette M.G."/>
            <person name="De Carvalho L.P.S."/>
            <person name="Shen B."/>
        </authorList>
    </citation>
    <scope>NUCLEOTIDE SEQUENCE [LARGE SCALE GENOMIC DNA]</scope>
    <source>
        <strain evidence="19 20">NPDC002593</strain>
    </source>
</reference>
<feature type="compositionally biased region" description="Low complexity" evidence="15">
    <location>
        <begin position="684"/>
        <end position="696"/>
    </location>
</feature>
<evidence type="ECO:0000313" key="20">
    <source>
        <dbReference type="Proteomes" id="UP001601992"/>
    </source>
</evidence>
<evidence type="ECO:0000256" key="12">
    <source>
        <dbReference type="ARBA" id="ARBA00023012"/>
    </source>
</evidence>
<dbReference type="SMART" id="SM00388">
    <property type="entry name" value="HisKA"/>
    <property type="match status" value="1"/>
</dbReference>
<dbReference type="CDD" id="cd06225">
    <property type="entry name" value="HAMP"/>
    <property type="match status" value="1"/>
</dbReference>
<dbReference type="InterPro" id="IPR004358">
    <property type="entry name" value="Sig_transdc_His_kin-like_C"/>
</dbReference>
<dbReference type="Pfam" id="PF02518">
    <property type="entry name" value="HATPase_c"/>
    <property type="match status" value="1"/>
</dbReference>
<dbReference type="SUPFAM" id="SSF158472">
    <property type="entry name" value="HAMP domain-like"/>
    <property type="match status" value="1"/>
</dbReference>
<dbReference type="PROSITE" id="PS50109">
    <property type="entry name" value="HIS_KIN"/>
    <property type="match status" value="1"/>
</dbReference>
<feature type="compositionally biased region" description="Low complexity" evidence="15">
    <location>
        <begin position="654"/>
        <end position="664"/>
    </location>
</feature>
<evidence type="ECO:0000256" key="13">
    <source>
        <dbReference type="ARBA" id="ARBA00023136"/>
    </source>
</evidence>
<dbReference type="InterPro" id="IPR003660">
    <property type="entry name" value="HAMP_dom"/>
</dbReference>
<keyword evidence="6" id="KW-0808">Transferase</keyword>
<keyword evidence="11 16" id="KW-1133">Transmembrane helix</keyword>
<comment type="subcellular location">
    <subcellularLocation>
        <location evidence="2">Cell membrane</location>
        <topology evidence="2">Multi-pass membrane protein</topology>
    </subcellularLocation>
</comment>
<dbReference type="RefSeq" id="WP_373281979.1">
    <property type="nucleotide sequence ID" value="NZ_JBIAQY010000033.1"/>
</dbReference>
<dbReference type="EMBL" id="JBIAQY010000033">
    <property type="protein sequence ID" value="MFF3574953.1"/>
    <property type="molecule type" value="Genomic_DNA"/>
</dbReference>
<feature type="region of interest" description="Disordered" evidence="15">
    <location>
        <begin position="581"/>
        <end position="707"/>
    </location>
</feature>
<evidence type="ECO:0000256" key="1">
    <source>
        <dbReference type="ARBA" id="ARBA00000085"/>
    </source>
</evidence>
<dbReference type="PANTHER" id="PTHR43547">
    <property type="entry name" value="TWO-COMPONENT HISTIDINE KINASE"/>
    <property type="match status" value="1"/>
</dbReference>
<dbReference type="InterPro" id="IPR003661">
    <property type="entry name" value="HisK_dim/P_dom"/>
</dbReference>
<dbReference type="Pfam" id="PF00512">
    <property type="entry name" value="HisKA"/>
    <property type="match status" value="1"/>
</dbReference>
<evidence type="ECO:0000256" key="10">
    <source>
        <dbReference type="ARBA" id="ARBA00022840"/>
    </source>
</evidence>
<dbReference type="SUPFAM" id="SSF47384">
    <property type="entry name" value="Homodimeric domain of signal transducing histidine kinase"/>
    <property type="match status" value="1"/>
</dbReference>
<dbReference type="Pfam" id="PF00672">
    <property type="entry name" value="HAMP"/>
    <property type="match status" value="1"/>
</dbReference>
<evidence type="ECO:0000256" key="7">
    <source>
        <dbReference type="ARBA" id="ARBA00022692"/>
    </source>
</evidence>
<feature type="domain" description="Histidine kinase" evidence="17">
    <location>
        <begin position="282"/>
        <end position="501"/>
    </location>
</feature>
<feature type="compositionally biased region" description="Acidic residues" evidence="15">
    <location>
        <begin position="589"/>
        <end position="602"/>
    </location>
</feature>
<dbReference type="InterPro" id="IPR005467">
    <property type="entry name" value="His_kinase_dom"/>
</dbReference>
<feature type="transmembrane region" description="Helical" evidence="16">
    <location>
        <begin position="20"/>
        <end position="42"/>
    </location>
</feature>
<feature type="region of interest" description="Disordered" evidence="15">
    <location>
        <begin position="528"/>
        <end position="560"/>
    </location>
</feature>
<sequence>MAWFKSVGESLGHVWRRSLQLRVVVSTLTLSLIVITILGVVLTSQITDRLLDGKIAAAVEEMGRARATVENQLAGAHDSGSQLTSLQAARNALSSGNSGQSGGTAGNFNSALEMVGENMQDISVGPVQEVPAELRRFVQQNQVSYQFATVSDPDGYRGRALVIGSPSTQVPTLEVYLIFPLTNEDRSLGLMRGTMFIGGAVLLVLLAAITALVTRQVVLPIRSAARIAGRFADGRLRERMLVRGEDDMAKLAISFNAMAESLSNQITQLEEFGNLQRRFTSDVSHELRTPLTTVRMAADLIHGSSDELDSALARSAELLVTELDRFEGLLNDLLEISRHDAGVAELQVESLDVRMCARAAISTVRHLAKESNVELVVDLPEEPLVAEVDPRRVERVLRNLLANAIDHSEGKPVLIRMRGDVDANAVAIVVRDQGVGLRPGEEKLVFNRFWRSDPSRMRRSGGTGLGLSISVEDANLHDGKLEAWGELGAGASFRLTLPLVRGRKLGPSPLSLEPPRRRGAPRELLAAPSDAAQDVPQSETTAESVAEGSDGLSDTGGRTDPAEVIEADSFAAGVDAPVTEAELSAAEAEMAETEPSVSEEESSSALASADVSEAERDSLAAGTDVPAGGANSAADETDVTGPSASAAEADEPDSTASGSEAAADSSDDESNAVGAGKNSDERSSQGAGESSGAGEETVLSDTGDGTK</sequence>
<keyword evidence="13 16" id="KW-0472">Membrane</keyword>
<evidence type="ECO:0000256" key="8">
    <source>
        <dbReference type="ARBA" id="ARBA00022741"/>
    </source>
</evidence>
<dbReference type="PROSITE" id="PS50885">
    <property type="entry name" value="HAMP"/>
    <property type="match status" value="1"/>
</dbReference>
<evidence type="ECO:0000256" key="6">
    <source>
        <dbReference type="ARBA" id="ARBA00022679"/>
    </source>
</evidence>
<dbReference type="Gene3D" id="6.10.340.10">
    <property type="match status" value="1"/>
</dbReference>
<keyword evidence="10" id="KW-0067">ATP-binding</keyword>
<dbReference type="EC" id="2.7.13.3" evidence="3"/>
<dbReference type="SMART" id="SM00304">
    <property type="entry name" value="HAMP"/>
    <property type="match status" value="1"/>
</dbReference>
<protein>
    <recommendedName>
        <fullName evidence="14">Sensor histidine kinase MtrB</fullName>
        <ecNumber evidence="3">2.7.13.3</ecNumber>
    </recommendedName>
</protein>
<name>A0ABW6SF47_9NOCA</name>
<evidence type="ECO:0000256" key="14">
    <source>
        <dbReference type="ARBA" id="ARBA00035305"/>
    </source>
</evidence>
<evidence type="ECO:0000256" key="16">
    <source>
        <dbReference type="SAM" id="Phobius"/>
    </source>
</evidence>
<evidence type="ECO:0000256" key="2">
    <source>
        <dbReference type="ARBA" id="ARBA00004651"/>
    </source>
</evidence>
<gene>
    <name evidence="19" type="primary">mtrB</name>
    <name evidence="19" type="ORF">ACFYXQ_45140</name>
</gene>
<keyword evidence="4" id="KW-1003">Cell membrane</keyword>
<dbReference type="CDD" id="cd00082">
    <property type="entry name" value="HisKA"/>
    <property type="match status" value="1"/>
</dbReference>
<keyword evidence="12" id="KW-0902">Two-component regulatory system</keyword>
<evidence type="ECO:0000256" key="11">
    <source>
        <dbReference type="ARBA" id="ARBA00022989"/>
    </source>
</evidence>
<dbReference type="PRINTS" id="PR00344">
    <property type="entry name" value="BCTRLSENSOR"/>
</dbReference>
<accession>A0ABW6SF47</accession>
<keyword evidence="7 16" id="KW-0812">Transmembrane</keyword>
<proteinExistence type="predicted"/>
<dbReference type="Gene3D" id="1.10.287.130">
    <property type="match status" value="1"/>
</dbReference>
<dbReference type="InterPro" id="IPR036890">
    <property type="entry name" value="HATPase_C_sf"/>
</dbReference>
<evidence type="ECO:0000256" key="3">
    <source>
        <dbReference type="ARBA" id="ARBA00012438"/>
    </source>
</evidence>
<evidence type="ECO:0000259" key="18">
    <source>
        <dbReference type="PROSITE" id="PS50885"/>
    </source>
</evidence>
<feature type="transmembrane region" description="Helical" evidence="16">
    <location>
        <begin position="195"/>
        <end position="213"/>
    </location>
</feature>
<keyword evidence="8" id="KW-0547">Nucleotide-binding</keyword>
<feature type="domain" description="HAMP" evidence="18">
    <location>
        <begin position="215"/>
        <end position="267"/>
    </location>
</feature>
<organism evidence="19 20">
    <name type="scientific">Nocardia jiangxiensis</name>
    <dbReference type="NCBI Taxonomy" id="282685"/>
    <lineage>
        <taxon>Bacteria</taxon>
        <taxon>Bacillati</taxon>
        <taxon>Actinomycetota</taxon>
        <taxon>Actinomycetes</taxon>
        <taxon>Mycobacteriales</taxon>
        <taxon>Nocardiaceae</taxon>
        <taxon>Nocardia</taxon>
    </lineage>
</organism>
<dbReference type="PANTHER" id="PTHR43547:SF2">
    <property type="entry name" value="HYBRID SIGNAL TRANSDUCTION HISTIDINE KINASE C"/>
    <property type="match status" value="1"/>
</dbReference>
<dbReference type="Proteomes" id="UP001601992">
    <property type="component" value="Unassembled WGS sequence"/>
</dbReference>